<dbReference type="AlphaFoldDB" id="A0A1X1D3D3"/>
<reference evidence="6 7" key="1">
    <citation type="journal article" date="2017" name="Antonie Van Leeuwenhoek">
        <title>Phylogenomic resolution of the bacterial genus Pantoea and its relationship with Erwinia and Tatumella.</title>
        <authorList>
            <person name="Palmer M."/>
            <person name="Steenkamp E.T."/>
            <person name="Coetzee M.P."/>
            <person name="Chan W.Y."/>
            <person name="van Zyl E."/>
            <person name="De Maayer P."/>
            <person name="Coutinho T.A."/>
            <person name="Blom J."/>
            <person name="Smits T.H."/>
            <person name="Duffy B."/>
            <person name="Venter S.N."/>
        </authorList>
    </citation>
    <scope>NUCLEOTIDE SEQUENCE [LARGE SCALE GENOMIC DNA]</scope>
    <source>
        <strain evidence="6 7">LMG 26275</strain>
    </source>
</reference>
<proteinExistence type="inferred from homology"/>
<dbReference type="InterPro" id="IPR004104">
    <property type="entry name" value="Gfo/Idh/MocA-like_OxRdtase_C"/>
</dbReference>
<dbReference type="InterPro" id="IPR036291">
    <property type="entry name" value="NAD(P)-bd_dom_sf"/>
</dbReference>
<dbReference type="Gene3D" id="3.40.50.720">
    <property type="entry name" value="NAD(P)-binding Rossmann-like Domain"/>
    <property type="match status" value="1"/>
</dbReference>
<keyword evidence="2" id="KW-0560">Oxidoreductase</keyword>
<dbReference type="PANTHER" id="PTHR43708">
    <property type="entry name" value="CONSERVED EXPRESSED OXIDOREDUCTASE (EUROFUNG)"/>
    <property type="match status" value="1"/>
</dbReference>
<dbReference type="SUPFAM" id="SSF51735">
    <property type="entry name" value="NAD(P)-binding Rossmann-fold domains"/>
    <property type="match status" value="1"/>
</dbReference>
<feature type="domain" description="Gfo/Idh/MocA-like oxidoreductase C-terminal" evidence="5">
    <location>
        <begin position="137"/>
        <end position="345"/>
    </location>
</feature>
<dbReference type="GO" id="GO:0016491">
    <property type="term" value="F:oxidoreductase activity"/>
    <property type="evidence" value="ECO:0007669"/>
    <property type="project" value="UniProtKB-KW"/>
</dbReference>
<evidence type="ECO:0000259" key="5">
    <source>
        <dbReference type="Pfam" id="PF02894"/>
    </source>
</evidence>
<dbReference type="EMBL" id="MLFR01000002">
    <property type="protein sequence ID" value="ORM71100.1"/>
    <property type="molecule type" value="Genomic_DNA"/>
</dbReference>
<comment type="caution">
    <text evidence="6">The sequence shown here is derived from an EMBL/GenBank/DDBJ whole genome shotgun (WGS) entry which is preliminary data.</text>
</comment>
<evidence type="ECO:0000256" key="3">
    <source>
        <dbReference type="SAM" id="MobiDB-lite"/>
    </source>
</evidence>
<dbReference type="InterPro" id="IPR051317">
    <property type="entry name" value="Gfo/Idh/MocA_oxidoreduct"/>
</dbReference>
<dbReference type="Pfam" id="PF02894">
    <property type="entry name" value="GFO_IDH_MocA_C"/>
    <property type="match status" value="1"/>
</dbReference>
<evidence type="ECO:0000313" key="6">
    <source>
        <dbReference type="EMBL" id="ORM71100.1"/>
    </source>
</evidence>
<organism evidence="6 7">
    <name type="scientific">Pantoea rwandensis</name>
    <dbReference type="NCBI Taxonomy" id="1076550"/>
    <lineage>
        <taxon>Bacteria</taxon>
        <taxon>Pseudomonadati</taxon>
        <taxon>Pseudomonadota</taxon>
        <taxon>Gammaproteobacteria</taxon>
        <taxon>Enterobacterales</taxon>
        <taxon>Erwiniaceae</taxon>
        <taxon>Pantoea</taxon>
    </lineage>
</organism>
<accession>A0A1X1D3D3</accession>
<evidence type="ECO:0000259" key="4">
    <source>
        <dbReference type="Pfam" id="PF01408"/>
    </source>
</evidence>
<dbReference type="Proteomes" id="UP000193558">
    <property type="component" value="Unassembled WGS sequence"/>
</dbReference>
<evidence type="ECO:0000256" key="2">
    <source>
        <dbReference type="ARBA" id="ARBA00023002"/>
    </source>
</evidence>
<dbReference type="GO" id="GO:0000166">
    <property type="term" value="F:nucleotide binding"/>
    <property type="evidence" value="ECO:0007669"/>
    <property type="project" value="InterPro"/>
</dbReference>
<dbReference type="Pfam" id="PF01408">
    <property type="entry name" value="GFO_IDH_MocA"/>
    <property type="match status" value="1"/>
</dbReference>
<dbReference type="Gene3D" id="3.30.360.10">
    <property type="entry name" value="Dihydrodipicolinate Reductase, domain 2"/>
    <property type="match status" value="1"/>
</dbReference>
<name>A0A1X1D3D3_9GAMM</name>
<comment type="similarity">
    <text evidence="1">Belongs to the Gfo/Idh/MocA family.</text>
</comment>
<feature type="compositionally biased region" description="Basic and acidic residues" evidence="3">
    <location>
        <begin position="250"/>
        <end position="260"/>
    </location>
</feature>
<dbReference type="InterPro" id="IPR000683">
    <property type="entry name" value="Gfo/Idh/MocA-like_OxRdtase_N"/>
</dbReference>
<dbReference type="PANTHER" id="PTHR43708:SF5">
    <property type="entry name" value="CONSERVED EXPRESSED OXIDOREDUCTASE (EUROFUNG)-RELATED"/>
    <property type="match status" value="1"/>
</dbReference>
<evidence type="ECO:0000256" key="1">
    <source>
        <dbReference type="ARBA" id="ARBA00010928"/>
    </source>
</evidence>
<feature type="domain" description="Gfo/Idh/MocA-like oxidoreductase N-terminal" evidence="4">
    <location>
        <begin position="8"/>
        <end position="125"/>
    </location>
</feature>
<dbReference type="NCBIfam" id="NF008607">
    <property type="entry name" value="PRK11579.1"/>
    <property type="match status" value="1"/>
</dbReference>
<dbReference type="OrthoDB" id="9774191at2"/>
<dbReference type="RefSeq" id="WP_084932309.1">
    <property type="nucleotide sequence ID" value="NZ_MLFR01000002.1"/>
</dbReference>
<gene>
    <name evidence="6" type="ORF">HA51_04230</name>
</gene>
<feature type="region of interest" description="Disordered" evidence="3">
    <location>
        <begin position="247"/>
        <end position="271"/>
    </location>
</feature>
<protein>
    <submittedName>
        <fullName evidence="6">Oxidoreductase</fullName>
    </submittedName>
</protein>
<sequence>MNNKALTINVALIGYGYVGQYFHGPLLSATEGLHLKTVVSSQVNKVKADFPDVTVVSSAEEAIKDSDIDLVVLATPNETHAPLAEIALKAGKNVVVDKPFTLTLDQARHLQQVAEENQVVLSVFHNRRWDSDYLGIKAAIESGKLGRIVHFESHIDKFQPLVIDRWRDKNLPGSGLWFDIGPHIADQALQLFGLPESIQANIANLRDNAEIDDWAHVVLNYAKHKVILNCTMLSAGGVSRFTVHGTEGSASKKEADKQEDQLISGIKPGTPEWGIDSDDVVLFDANLIPSPQPTPKGDQRQYYFAIRDTLRGLRQNPVTPLQAIAVMAVIDAAYASAKEGSTVALPLTSAEKEEWVLHSKTGL</sequence>
<evidence type="ECO:0000313" key="7">
    <source>
        <dbReference type="Proteomes" id="UP000193558"/>
    </source>
</evidence>